<sequence length="99" mass="10832">MRVRFCQILLSSFGGPGDSGSAIFSVACATVRGNFLTGQISYLSEADLIRIQTCSTTRLAFIRQSLQKKRVSDRVLLSPPNSTRTGNDALWKLFSGQCI</sequence>
<keyword evidence="2" id="KW-1185">Reference proteome</keyword>
<comment type="caution">
    <text evidence="1">The sequence shown here is derived from an EMBL/GenBank/DDBJ whole genome shotgun (WGS) entry which is preliminary data.</text>
</comment>
<accession>A0A9D4F3U6</accession>
<organism evidence="1 2">
    <name type="scientific">Dreissena polymorpha</name>
    <name type="common">Zebra mussel</name>
    <name type="synonym">Mytilus polymorpha</name>
    <dbReference type="NCBI Taxonomy" id="45954"/>
    <lineage>
        <taxon>Eukaryota</taxon>
        <taxon>Metazoa</taxon>
        <taxon>Spiralia</taxon>
        <taxon>Lophotrochozoa</taxon>
        <taxon>Mollusca</taxon>
        <taxon>Bivalvia</taxon>
        <taxon>Autobranchia</taxon>
        <taxon>Heteroconchia</taxon>
        <taxon>Euheterodonta</taxon>
        <taxon>Imparidentia</taxon>
        <taxon>Neoheterodontei</taxon>
        <taxon>Myida</taxon>
        <taxon>Dreissenoidea</taxon>
        <taxon>Dreissenidae</taxon>
        <taxon>Dreissena</taxon>
    </lineage>
</organism>
<reference evidence="1" key="2">
    <citation type="submission" date="2020-11" db="EMBL/GenBank/DDBJ databases">
        <authorList>
            <person name="McCartney M.A."/>
            <person name="Auch B."/>
            <person name="Kono T."/>
            <person name="Mallez S."/>
            <person name="Becker A."/>
            <person name="Gohl D.M."/>
            <person name="Silverstein K.A.T."/>
            <person name="Koren S."/>
            <person name="Bechman K.B."/>
            <person name="Herman A."/>
            <person name="Abrahante J.E."/>
            <person name="Garbe J."/>
        </authorList>
    </citation>
    <scope>NUCLEOTIDE SEQUENCE</scope>
    <source>
        <strain evidence="1">Duluth1</strain>
        <tissue evidence="1">Whole animal</tissue>
    </source>
</reference>
<dbReference type="EMBL" id="JAIWYP010000007">
    <property type="protein sequence ID" value="KAH3791292.1"/>
    <property type="molecule type" value="Genomic_DNA"/>
</dbReference>
<evidence type="ECO:0000313" key="1">
    <source>
        <dbReference type="EMBL" id="KAH3791292.1"/>
    </source>
</evidence>
<evidence type="ECO:0000313" key="2">
    <source>
        <dbReference type="Proteomes" id="UP000828390"/>
    </source>
</evidence>
<dbReference type="AlphaFoldDB" id="A0A9D4F3U6"/>
<gene>
    <name evidence="1" type="ORF">DPMN_144775</name>
</gene>
<proteinExistence type="predicted"/>
<reference evidence="1" key="1">
    <citation type="journal article" date="2019" name="bioRxiv">
        <title>The Genome of the Zebra Mussel, Dreissena polymorpha: A Resource for Invasive Species Research.</title>
        <authorList>
            <person name="McCartney M.A."/>
            <person name="Auch B."/>
            <person name="Kono T."/>
            <person name="Mallez S."/>
            <person name="Zhang Y."/>
            <person name="Obille A."/>
            <person name="Becker A."/>
            <person name="Abrahante J.E."/>
            <person name="Garbe J."/>
            <person name="Badalamenti J.P."/>
            <person name="Herman A."/>
            <person name="Mangelson H."/>
            <person name="Liachko I."/>
            <person name="Sullivan S."/>
            <person name="Sone E.D."/>
            <person name="Koren S."/>
            <person name="Silverstein K.A.T."/>
            <person name="Beckman K.B."/>
            <person name="Gohl D.M."/>
        </authorList>
    </citation>
    <scope>NUCLEOTIDE SEQUENCE</scope>
    <source>
        <strain evidence="1">Duluth1</strain>
        <tissue evidence="1">Whole animal</tissue>
    </source>
</reference>
<dbReference type="Proteomes" id="UP000828390">
    <property type="component" value="Unassembled WGS sequence"/>
</dbReference>
<protein>
    <submittedName>
        <fullName evidence="1">Uncharacterized protein</fullName>
    </submittedName>
</protein>
<name>A0A9D4F3U6_DREPO</name>